<proteinExistence type="predicted"/>
<feature type="non-terminal residue" evidence="1">
    <location>
        <position position="1"/>
    </location>
</feature>
<organism evidence="1">
    <name type="scientific">marine metagenome</name>
    <dbReference type="NCBI Taxonomy" id="408172"/>
    <lineage>
        <taxon>unclassified sequences</taxon>
        <taxon>metagenomes</taxon>
        <taxon>ecological metagenomes</taxon>
    </lineage>
</organism>
<sequence>PAPYVELTAPSGEVWSFNEYSEESFVEGSAVEFCHVVTQGRHIQDVNLTVSGDVAHQWMAIAQCFAGPPENPPEPGSRLAKG</sequence>
<name>A0A383B2X1_9ZZZZ</name>
<dbReference type="EMBL" id="UINC01196980">
    <property type="protein sequence ID" value="SVE14234.1"/>
    <property type="molecule type" value="Genomic_DNA"/>
</dbReference>
<accession>A0A383B2X1</accession>
<dbReference type="AlphaFoldDB" id="A0A383B2X1"/>
<gene>
    <name evidence="1" type="ORF">METZ01_LOCUS467088</name>
</gene>
<evidence type="ECO:0000313" key="1">
    <source>
        <dbReference type="EMBL" id="SVE14234.1"/>
    </source>
</evidence>
<protein>
    <submittedName>
        <fullName evidence="1">Uncharacterized protein</fullName>
    </submittedName>
</protein>
<reference evidence="1" key="1">
    <citation type="submission" date="2018-05" db="EMBL/GenBank/DDBJ databases">
        <authorList>
            <person name="Lanie J.A."/>
            <person name="Ng W.-L."/>
            <person name="Kazmierczak K.M."/>
            <person name="Andrzejewski T.M."/>
            <person name="Davidsen T.M."/>
            <person name="Wayne K.J."/>
            <person name="Tettelin H."/>
            <person name="Glass J.I."/>
            <person name="Rusch D."/>
            <person name="Podicherti R."/>
            <person name="Tsui H.-C.T."/>
            <person name="Winkler M.E."/>
        </authorList>
    </citation>
    <scope>NUCLEOTIDE SEQUENCE</scope>
</reference>